<dbReference type="EMBL" id="OU892278">
    <property type="protein sequence ID" value="CAG9765334.1"/>
    <property type="molecule type" value="Genomic_DNA"/>
</dbReference>
<organism evidence="1 2">
    <name type="scientific">Ceutorhynchus assimilis</name>
    <name type="common">cabbage seed weevil</name>
    <dbReference type="NCBI Taxonomy" id="467358"/>
    <lineage>
        <taxon>Eukaryota</taxon>
        <taxon>Metazoa</taxon>
        <taxon>Ecdysozoa</taxon>
        <taxon>Arthropoda</taxon>
        <taxon>Hexapoda</taxon>
        <taxon>Insecta</taxon>
        <taxon>Pterygota</taxon>
        <taxon>Neoptera</taxon>
        <taxon>Endopterygota</taxon>
        <taxon>Coleoptera</taxon>
        <taxon>Polyphaga</taxon>
        <taxon>Cucujiformia</taxon>
        <taxon>Curculionidae</taxon>
        <taxon>Ceutorhynchinae</taxon>
        <taxon>Ceutorhynchus</taxon>
    </lineage>
</organism>
<accession>A0A9N9MM38</accession>
<protein>
    <recommendedName>
        <fullName evidence="3">CCHC-type domain-containing protein</fullName>
    </recommendedName>
</protein>
<dbReference type="InterPro" id="IPR036875">
    <property type="entry name" value="Znf_CCHC_sf"/>
</dbReference>
<evidence type="ECO:0008006" key="3">
    <source>
        <dbReference type="Google" id="ProtNLM"/>
    </source>
</evidence>
<evidence type="ECO:0000313" key="1">
    <source>
        <dbReference type="EMBL" id="CAG9765334.1"/>
    </source>
</evidence>
<dbReference type="Proteomes" id="UP001152799">
    <property type="component" value="Chromosome 2"/>
</dbReference>
<name>A0A9N9MM38_9CUCU</name>
<dbReference type="GO" id="GO:0008270">
    <property type="term" value="F:zinc ion binding"/>
    <property type="evidence" value="ECO:0007669"/>
    <property type="project" value="InterPro"/>
</dbReference>
<reference evidence="1" key="1">
    <citation type="submission" date="2022-01" db="EMBL/GenBank/DDBJ databases">
        <authorList>
            <person name="King R."/>
        </authorList>
    </citation>
    <scope>NUCLEOTIDE SEQUENCE</scope>
</reference>
<dbReference type="AlphaFoldDB" id="A0A9N9MM38"/>
<evidence type="ECO:0000313" key="2">
    <source>
        <dbReference type="Proteomes" id="UP001152799"/>
    </source>
</evidence>
<dbReference type="CDD" id="cd09272">
    <property type="entry name" value="RNase_HI_RT_Ty1"/>
    <property type="match status" value="1"/>
</dbReference>
<dbReference type="Gene3D" id="4.10.60.10">
    <property type="entry name" value="Zinc finger, CCHC-type"/>
    <property type="match status" value="1"/>
</dbReference>
<sequence length="250" mass="29371">MTKPKQLLKTVWKWMGWCKNWKFIEKILRMSRILNSLPAKFDHFHAACSQWLKATKHSYIEIACKKKTTRTLESETVSNALVGKIDKSNKNNKEKRNFIKKNQQGFNQNRNLSSQSKVYLDYSKNKYECNTCHEKGHFSNDCLKKSSYEEAEYPAALSGIQEICWIRRIITELGMQEITELTDLLVDNEAAIHMMDNAEERKVTKGKKHIEIRRKFINQHFGKTVCLVYLNTKEQVAEQESLRKFTLENV</sequence>
<gene>
    <name evidence="1" type="ORF">CEUTPL_LOCUS5943</name>
</gene>
<dbReference type="GO" id="GO:0003676">
    <property type="term" value="F:nucleic acid binding"/>
    <property type="evidence" value="ECO:0007669"/>
    <property type="project" value="InterPro"/>
</dbReference>
<proteinExistence type="predicted"/>
<dbReference type="SUPFAM" id="SSF57756">
    <property type="entry name" value="Retrovirus zinc finger-like domains"/>
    <property type="match status" value="1"/>
</dbReference>
<keyword evidence="2" id="KW-1185">Reference proteome</keyword>
<dbReference type="OrthoDB" id="6775788at2759"/>